<dbReference type="SMART" id="SM01096">
    <property type="entry name" value="CPSase_L_D3"/>
    <property type="match status" value="1"/>
</dbReference>
<dbReference type="InterPro" id="IPR005480">
    <property type="entry name" value="CPSase_lsu_oligo"/>
</dbReference>
<dbReference type="GO" id="GO:0005524">
    <property type="term" value="F:ATP binding"/>
    <property type="evidence" value="ECO:0007669"/>
    <property type="project" value="UniProtKB-KW"/>
</dbReference>
<sequence>TQMKSVGEAMAIGRTFKESLQKCLRSMEIGRPGLGGDGKHWRIGEEIYGDRDIFPRDLIVQKLTTPNAERIFFLRHALRAGLTVDEIFEITKIDRWFLVQIQQIVDCEEELASTAA</sequence>
<evidence type="ECO:0000313" key="5">
    <source>
        <dbReference type="EMBL" id="SVD25713.1"/>
    </source>
</evidence>
<dbReference type="InterPro" id="IPR036897">
    <property type="entry name" value="CarbamoylP_synth_lsu_oligo_sf"/>
</dbReference>
<dbReference type="AlphaFoldDB" id="A0A382TUM8"/>
<dbReference type="Pfam" id="PF02787">
    <property type="entry name" value="CPSase_L_D3"/>
    <property type="match status" value="1"/>
</dbReference>
<dbReference type="PANTHER" id="PTHR11405">
    <property type="entry name" value="CARBAMOYLTRANSFERASE FAMILY MEMBER"/>
    <property type="match status" value="1"/>
</dbReference>
<feature type="non-terminal residue" evidence="5">
    <location>
        <position position="1"/>
    </location>
</feature>
<keyword evidence="1" id="KW-0436">Ligase</keyword>
<keyword evidence="2" id="KW-0547">Nucleotide-binding</keyword>
<dbReference type="SUPFAM" id="SSF48108">
    <property type="entry name" value="Carbamoyl phosphate synthetase, large subunit connection domain"/>
    <property type="match status" value="1"/>
</dbReference>
<name>A0A382TUM8_9ZZZZ</name>
<protein>
    <recommendedName>
        <fullName evidence="4">Carbamoyl-phosphate synthetase large subunit oligomerisation domain-containing protein</fullName>
    </recommendedName>
</protein>
<accession>A0A382TUM8</accession>
<dbReference type="Gene3D" id="1.10.1030.10">
    <property type="entry name" value="Carbamoyl-phosphate synthetase, large subunit oligomerisation domain"/>
    <property type="match status" value="1"/>
</dbReference>
<reference evidence="5" key="1">
    <citation type="submission" date="2018-05" db="EMBL/GenBank/DDBJ databases">
        <authorList>
            <person name="Lanie J.A."/>
            <person name="Ng W.-L."/>
            <person name="Kazmierczak K.M."/>
            <person name="Andrzejewski T.M."/>
            <person name="Davidsen T.M."/>
            <person name="Wayne K.J."/>
            <person name="Tettelin H."/>
            <person name="Glass J.I."/>
            <person name="Rusch D."/>
            <person name="Podicherti R."/>
            <person name="Tsui H.-C.T."/>
            <person name="Winkler M.E."/>
        </authorList>
    </citation>
    <scope>NUCLEOTIDE SEQUENCE</scope>
</reference>
<evidence type="ECO:0000256" key="1">
    <source>
        <dbReference type="ARBA" id="ARBA00022598"/>
    </source>
</evidence>
<evidence type="ECO:0000256" key="3">
    <source>
        <dbReference type="ARBA" id="ARBA00022840"/>
    </source>
</evidence>
<dbReference type="EMBL" id="UINC01139270">
    <property type="protein sequence ID" value="SVD25713.1"/>
    <property type="molecule type" value="Genomic_DNA"/>
</dbReference>
<evidence type="ECO:0000256" key="2">
    <source>
        <dbReference type="ARBA" id="ARBA00022741"/>
    </source>
</evidence>
<dbReference type="GO" id="GO:0006541">
    <property type="term" value="P:glutamine metabolic process"/>
    <property type="evidence" value="ECO:0007669"/>
    <property type="project" value="TreeGrafter"/>
</dbReference>
<proteinExistence type="predicted"/>
<keyword evidence="3" id="KW-0067">ATP-binding</keyword>
<organism evidence="5">
    <name type="scientific">marine metagenome</name>
    <dbReference type="NCBI Taxonomy" id="408172"/>
    <lineage>
        <taxon>unclassified sequences</taxon>
        <taxon>metagenomes</taxon>
        <taxon>ecological metagenomes</taxon>
    </lineage>
</organism>
<dbReference type="Gene3D" id="3.30.470.20">
    <property type="entry name" value="ATP-grasp fold, B domain"/>
    <property type="match status" value="1"/>
</dbReference>
<gene>
    <name evidence="5" type="ORF">METZ01_LOCUS378567</name>
</gene>
<dbReference type="GO" id="GO:0004088">
    <property type="term" value="F:carbamoyl-phosphate synthase (glutamine-hydrolyzing) activity"/>
    <property type="evidence" value="ECO:0007669"/>
    <property type="project" value="TreeGrafter"/>
</dbReference>
<evidence type="ECO:0000259" key="4">
    <source>
        <dbReference type="SMART" id="SM01096"/>
    </source>
</evidence>
<dbReference type="PANTHER" id="PTHR11405:SF53">
    <property type="entry name" value="CARBAMOYL-PHOSPHATE SYNTHASE [AMMONIA], MITOCHONDRIAL"/>
    <property type="match status" value="1"/>
</dbReference>
<feature type="domain" description="Carbamoyl-phosphate synthetase large subunit oligomerisation" evidence="4">
    <location>
        <begin position="59"/>
        <end position="115"/>
    </location>
</feature>
<dbReference type="GO" id="GO:0005737">
    <property type="term" value="C:cytoplasm"/>
    <property type="evidence" value="ECO:0007669"/>
    <property type="project" value="TreeGrafter"/>
</dbReference>